<dbReference type="EMBL" id="AWWV01013882">
    <property type="protein sequence ID" value="OMO59695.1"/>
    <property type="molecule type" value="Genomic_DNA"/>
</dbReference>
<name>A0A1R3GNK4_COCAP</name>
<evidence type="ECO:0000313" key="1">
    <source>
        <dbReference type="EMBL" id="OMO59695.1"/>
    </source>
</evidence>
<protein>
    <submittedName>
        <fullName evidence="1">Uncharacterized protein</fullName>
    </submittedName>
</protein>
<sequence>MDKFINDLRYGSNLQMKVVRRHHLRGQNL</sequence>
<evidence type="ECO:0000313" key="2">
    <source>
        <dbReference type="Proteomes" id="UP000188268"/>
    </source>
</evidence>
<organism evidence="1 2">
    <name type="scientific">Corchorus capsularis</name>
    <name type="common">Jute</name>
    <dbReference type="NCBI Taxonomy" id="210143"/>
    <lineage>
        <taxon>Eukaryota</taxon>
        <taxon>Viridiplantae</taxon>
        <taxon>Streptophyta</taxon>
        <taxon>Embryophyta</taxon>
        <taxon>Tracheophyta</taxon>
        <taxon>Spermatophyta</taxon>
        <taxon>Magnoliopsida</taxon>
        <taxon>eudicotyledons</taxon>
        <taxon>Gunneridae</taxon>
        <taxon>Pentapetalae</taxon>
        <taxon>rosids</taxon>
        <taxon>malvids</taxon>
        <taxon>Malvales</taxon>
        <taxon>Malvaceae</taxon>
        <taxon>Grewioideae</taxon>
        <taxon>Apeibeae</taxon>
        <taxon>Corchorus</taxon>
    </lineage>
</organism>
<dbReference type="Proteomes" id="UP000188268">
    <property type="component" value="Unassembled WGS sequence"/>
</dbReference>
<dbReference type="Gramene" id="OMO59695">
    <property type="protein sequence ID" value="OMO59695"/>
    <property type="gene ID" value="CCACVL1_24659"/>
</dbReference>
<accession>A0A1R3GNK4</accession>
<comment type="caution">
    <text evidence="1">The sequence shown here is derived from an EMBL/GenBank/DDBJ whole genome shotgun (WGS) entry which is preliminary data.</text>
</comment>
<keyword evidence="2" id="KW-1185">Reference proteome</keyword>
<proteinExistence type="predicted"/>
<gene>
    <name evidence="1" type="ORF">CCACVL1_24659</name>
</gene>
<reference evidence="1 2" key="1">
    <citation type="submission" date="2013-09" db="EMBL/GenBank/DDBJ databases">
        <title>Corchorus capsularis genome sequencing.</title>
        <authorList>
            <person name="Alam M."/>
            <person name="Haque M.S."/>
            <person name="Islam M.S."/>
            <person name="Emdad E.M."/>
            <person name="Islam M.M."/>
            <person name="Ahmed B."/>
            <person name="Halim A."/>
            <person name="Hossen Q.M.M."/>
            <person name="Hossain M.Z."/>
            <person name="Ahmed R."/>
            <person name="Khan M.M."/>
            <person name="Islam R."/>
            <person name="Rashid M.M."/>
            <person name="Khan S.A."/>
            <person name="Rahman M.S."/>
            <person name="Alam M."/>
        </authorList>
    </citation>
    <scope>NUCLEOTIDE SEQUENCE [LARGE SCALE GENOMIC DNA]</scope>
    <source>
        <strain evidence="2">cv. CVL-1</strain>
        <tissue evidence="1">Whole seedling</tissue>
    </source>
</reference>
<dbReference type="AlphaFoldDB" id="A0A1R3GNK4"/>